<evidence type="ECO:0000256" key="4">
    <source>
        <dbReference type="ARBA" id="ARBA00022532"/>
    </source>
</evidence>
<dbReference type="EC" id="1.3.5.1" evidence="11"/>
<dbReference type="InterPro" id="IPR017900">
    <property type="entry name" value="4Fe4S_Fe_S_CS"/>
</dbReference>
<evidence type="ECO:0000313" key="15">
    <source>
        <dbReference type="Proteomes" id="UP001447842"/>
    </source>
</evidence>
<dbReference type="InterPro" id="IPR001041">
    <property type="entry name" value="2Fe-2S_ferredoxin-type"/>
</dbReference>
<dbReference type="PROSITE" id="PS51379">
    <property type="entry name" value="4FE4S_FER_2"/>
    <property type="match status" value="2"/>
</dbReference>
<reference evidence="14 15" key="1">
    <citation type="submission" date="2024-03" db="EMBL/GenBank/DDBJ databases">
        <title>Sulfurimonas sp. HSL3-1.</title>
        <authorList>
            <person name="Wang S."/>
        </authorList>
    </citation>
    <scope>NUCLEOTIDE SEQUENCE [LARGE SCALE GENOMIC DNA]</scope>
    <source>
        <strain evidence="14 15">HSL3-1</strain>
    </source>
</reference>
<dbReference type="InterPro" id="IPR036010">
    <property type="entry name" value="2Fe-2S_ferredoxin-like_sf"/>
</dbReference>
<evidence type="ECO:0000256" key="8">
    <source>
        <dbReference type="ARBA" id="ARBA00023004"/>
    </source>
</evidence>
<evidence type="ECO:0000256" key="2">
    <source>
        <dbReference type="ARBA" id="ARBA00009433"/>
    </source>
</evidence>
<keyword evidence="3 11" id="KW-0004">4Fe-4S</keyword>
<keyword evidence="5 11" id="KW-0001">2Fe-2S</keyword>
<dbReference type="InterPro" id="IPR017896">
    <property type="entry name" value="4Fe4S_Fe-S-bd"/>
</dbReference>
<keyword evidence="9 11" id="KW-0411">Iron-sulfur</keyword>
<comment type="cofactor">
    <cofactor evidence="11">
        <name>[4Fe-4S] cluster</name>
        <dbReference type="ChEBI" id="CHEBI:49883"/>
    </cofactor>
    <text evidence="11">Binds 1 [4Fe-4S] cluster.</text>
</comment>
<keyword evidence="15" id="KW-1185">Reference proteome</keyword>
<keyword evidence="7" id="KW-0560">Oxidoreductase</keyword>
<evidence type="ECO:0000256" key="3">
    <source>
        <dbReference type="ARBA" id="ARBA00022485"/>
    </source>
</evidence>
<comment type="cofactor">
    <cofactor evidence="11">
        <name>[3Fe-4S] cluster</name>
        <dbReference type="ChEBI" id="CHEBI:21137"/>
    </cofactor>
    <text evidence="11">Binds 1 [3Fe-4S] cluster.</text>
</comment>
<evidence type="ECO:0000256" key="10">
    <source>
        <dbReference type="ARBA" id="ARBA00023291"/>
    </source>
</evidence>
<keyword evidence="6 11" id="KW-0479">Metal-binding</keyword>
<dbReference type="Gene3D" id="1.10.1060.10">
    <property type="entry name" value="Alpha-helical ferredoxin"/>
    <property type="match status" value="1"/>
</dbReference>
<evidence type="ECO:0000256" key="11">
    <source>
        <dbReference type="RuleBase" id="RU361237"/>
    </source>
</evidence>
<organism evidence="14 15">
    <name type="scientific">Sulfurimonas diazotrophicus</name>
    <dbReference type="NCBI Taxonomy" id="3131939"/>
    <lineage>
        <taxon>Bacteria</taxon>
        <taxon>Pseudomonadati</taxon>
        <taxon>Campylobacterota</taxon>
        <taxon>Epsilonproteobacteria</taxon>
        <taxon>Campylobacterales</taxon>
        <taxon>Sulfurimonadaceae</taxon>
        <taxon>Sulfurimonas</taxon>
    </lineage>
</organism>
<dbReference type="InterPro" id="IPR009051">
    <property type="entry name" value="Helical_ferredxn"/>
</dbReference>
<dbReference type="InterPro" id="IPR004489">
    <property type="entry name" value="Succ_DH/fum_Rdtase_Fe-S"/>
</dbReference>
<evidence type="ECO:0000256" key="5">
    <source>
        <dbReference type="ARBA" id="ARBA00022714"/>
    </source>
</evidence>
<sequence length="232" mass="25030">MKIAVKRGDETVTYDVDFDGTLLELLTHIKTHVDPTLTFASGCRSSVCGSCAVRVNGTEALACSHKPADGDLIEPLRNAEVLRDLVVNMDRPLAFNAGAQAWIDPVSGAIRMGHAEEKANELQSDCILCGSCYSACPVYAVKPDFEGPFALTRSWRYVSDARTADVRGKLEAVQQNGIWDCTLCNECVPVCPQGIAPKQDINMLRSKSGMEGFMDPNMMGGFGGLDFGAPSF</sequence>
<feature type="domain" description="4Fe-4S ferredoxin-type" evidence="13">
    <location>
        <begin position="115"/>
        <end position="146"/>
    </location>
</feature>
<dbReference type="PANTHER" id="PTHR11921">
    <property type="entry name" value="SUCCINATE DEHYDROGENASE IRON-SULFUR PROTEIN"/>
    <property type="match status" value="1"/>
</dbReference>
<evidence type="ECO:0000259" key="12">
    <source>
        <dbReference type="PROSITE" id="PS51085"/>
    </source>
</evidence>
<evidence type="ECO:0000256" key="9">
    <source>
        <dbReference type="ARBA" id="ARBA00023014"/>
    </source>
</evidence>
<proteinExistence type="inferred from homology"/>
<dbReference type="InterPro" id="IPR050573">
    <property type="entry name" value="SDH/FRD_Iron-Sulfur"/>
</dbReference>
<evidence type="ECO:0000256" key="1">
    <source>
        <dbReference type="ARBA" id="ARBA00004894"/>
    </source>
</evidence>
<dbReference type="EMBL" id="CP147920">
    <property type="protein sequence ID" value="XAU15215.1"/>
    <property type="molecule type" value="Genomic_DNA"/>
</dbReference>
<evidence type="ECO:0000259" key="13">
    <source>
        <dbReference type="PROSITE" id="PS51379"/>
    </source>
</evidence>
<dbReference type="PANTHER" id="PTHR11921:SF29">
    <property type="entry name" value="SUCCINATE DEHYDROGENASE [UBIQUINONE] IRON-SULFUR SUBUNIT, MITOCHONDRIAL"/>
    <property type="match status" value="1"/>
</dbReference>
<feature type="domain" description="2Fe-2S ferredoxin-type" evidence="12">
    <location>
        <begin position="1"/>
        <end position="79"/>
    </location>
</feature>
<dbReference type="InterPro" id="IPR012675">
    <property type="entry name" value="Beta-grasp_dom_sf"/>
</dbReference>
<gene>
    <name evidence="14" type="ORF">WCY31_00595</name>
</gene>
<protein>
    <recommendedName>
        <fullName evidence="11">Fumarate reductase iron-sulfur subunit</fullName>
        <ecNumber evidence="11">1.3.5.1</ecNumber>
    </recommendedName>
</protein>
<accession>A0ABZ3H9M2</accession>
<comment type="cofactor">
    <cofactor evidence="11">
        <name>[2Fe-2S] cluster</name>
        <dbReference type="ChEBI" id="CHEBI:190135"/>
    </cofactor>
    <text evidence="11">Binds 1 [2Fe-2S] cluster.</text>
</comment>
<dbReference type="NCBIfam" id="TIGR00384">
    <property type="entry name" value="dhsB"/>
    <property type="match status" value="1"/>
</dbReference>
<keyword evidence="8 11" id="KW-0408">Iron</keyword>
<dbReference type="PROSITE" id="PS00198">
    <property type="entry name" value="4FE4S_FER_1"/>
    <property type="match status" value="2"/>
</dbReference>
<name>A0ABZ3H9M2_9BACT</name>
<evidence type="ECO:0000256" key="7">
    <source>
        <dbReference type="ARBA" id="ARBA00023002"/>
    </source>
</evidence>
<keyword evidence="4" id="KW-0816">Tricarboxylic acid cycle</keyword>
<evidence type="ECO:0000256" key="6">
    <source>
        <dbReference type="ARBA" id="ARBA00022723"/>
    </source>
</evidence>
<dbReference type="SUPFAM" id="SSF46548">
    <property type="entry name" value="alpha-helical ferredoxin"/>
    <property type="match status" value="1"/>
</dbReference>
<dbReference type="RefSeq" id="WP_345972778.1">
    <property type="nucleotide sequence ID" value="NZ_CP147920.1"/>
</dbReference>
<dbReference type="SUPFAM" id="SSF54292">
    <property type="entry name" value="2Fe-2S ferredoxin-like"/>
    <property type="match status" value="1"/>
</dbReference>
<evidence type="ECO:0000313" key="14">
    <source>
        <dbReference type="EMBL" id="XAU15215.1"/>
    </source>
</evidence>
<dbReference type="Proteomes" id="UP001447842">
    <property type="component" value="Chromosome"/>
</dbReference>
<dbReference type="CDD" id="cd00207">
    <property type="entry name" value="fer2"/>
    <property type="match status" value="1"/>
</dbReference>
<dbReference type="InterPro" id="IPR025192">
    <property type="entry name" value="Succ_DH/fum_Rdtase_N"/>
</dbReference>
<dbReference type="Pfam" id="PF13085">
    <property type="entry name" value="Fer2_3"/>
    <property type="match status" value="1"/>
</dbReference>
<comment type="similarity">
    <text evidence="2 11">Belongs to the succinate dehydrogenase/fumarate reductase iron-sulfur protein family.</text>
</comment>
<comment type="pathway">
    <text evidence="1">Carbohydrate metabolism; tricarboxylic acid cycle; fumarate from succinate (bacterial route): step 1/1.</text>
</comment>
<keyword evidence="10 11" id="KW-0003">3Fe-4S</keyword>
<dbReference type="PROSITE" id="PS51085">
    <property type="entry name" value="2FE2S_FER_2"/>
    <property type="match status" value="1"/>
</dbReference>
<feature type="domain" description="4Fe-4S ferredoxin-type" evidence="13">
    <location>
        <begin position="171"/>
        <end position="201"/>
    </location>
</feature>
<comment type="catalytic activity">
    <reaction evidence="11">
        <text>a menaquinone + succinate = a menaquinol + fumarate</text>
        <dbReference type="Rhea" id="RHEA:27834"/>
        <dbReference type="Rhea" id="RHEA-COMP:9537"/>
        <dbReference type="Rhea" id="RHEA-COMP:9539"/>
        <dbReference type="ChEBI" id="CHEBI:16374"/>
        <dbReference type="ChEBI" id="CHEBI:18151"/>
        <dbReference type="ChEBI" id="CHEBI:29806"/>
        <dbReference type="ChEBI" id="CHEBI:30031"/>
        <dbReference type="EC" id="1.3.5.1"/>
    </reaction>
</comment>
<dbReference type="Pfam" id="PF13183">
    <property type="entry name" value="Fer4_8"/>
    <property type="match status" value="1"/>
</dbReference>
<dbReference type="Gene3D" id="3.10.20.30">
    <property type="match status" value="1"/>
</dbReference>